<dbReference type="PROSITE" id="PS50850">
    <property type="entry name" value="MFS"/>
    <property type="match status" value="1"/>
</dbReference>
<dbReference type="SUPFAM" id="SSF103473">
    <property type="entry name" value="MFS general substrate transporter"/>
    <property type="match status" value="1"/>
</dbReference>
<keyword evidence="3 6" id="KW-0812">Transmembrane</keyword>
<evidence type="ECO:0000313" key="9">
    <source>
        <dbReference type="Proteomes" id="UP001175227"/>
    </source>
</evidence>
<feature type="transmembrane region" description="Helical" evidence="6">
    <location>
        <begin position="56"/>
        <end position="79"/>
    </location>
</feature>
<reference evidence="8" key="1">
    <citation type="submission" date="2023-06" db="EMBL/GenBank/DDBJ databases">
        <authorList>
            <consortium name="Lawrence Berkeley National Laboratory"/>
            <person name="Ahrendt S."/>
            <person name="Sahu N."/>
            <person name="Indic B."/>
            <person name="Wong-Bajracharya J."/>
            <person name="Merenyi Z."/>
            <person name="Ke H.-M."/>
            <person name="Monk M."/>
            <person name="Kocsube S."/>
            <person name="Drula E."/>
            <person name="Lipzen A."/>
            <person name="Balint B."/>
            <person name="Henrissat B."/>
            <person name="Andreopoulos B."/>
            <person name="Martin F.M."/>
            <person name="Harder C.B."/>
            <person name="Rigling D."/>
            <person name="Ford K.L."/>
            <person name="Foster G.D."/>
            <person name="Pangilinan J."/>
            <person name="Papanicolaou A."/>
            <person name="Barry K."/>
            <person name="LaButti K."/>
            <person name="Viragh M."/>
            <person name="Koriabine M."/>
            <person name="Yan M."/>
            <person name="Riley R."/>
            <person name="Champramary S."/>
            <person name="Plett K.L."/>
            <person name="Tsai I.J."/>
            <person name="Slot J."/>
            <person name="Sipos G."/>
            <person name="Plett J."/>
            <person name="Nagy L.G."/>
            <person name="Grigoriev I.V."/>
        </authorList>
    </citation>
    <scope>NUCLEOTIDE SEQUENCE</scope>
    <source>
        <strain evidence="8">ICMP 16352</strain>
    </source>
</reference>
<feature type="transmembrane region" description="Helical" evidence="6">
    <location>
        <begin position="450"/>
        <end position="471"/>
    </location>
</feature>
<dbReference type="PANTHER" id="PTHR43791:SF49">
    <property type="entry name" value="TRANSPORTER, PUTATIVE (AFU_ORTHOLOGUE AFUA_4G04250)-RELATED"/>
    <property type="match status" value="1"/>
</dbReference>
<protein>
    <submittedName>
        <fullName evidence="8">MFS transporter</fullName>
    </submittedName>
</protein>
<evidence type="ECO:0000256" key="3">
    <source>
        <dbReference type="ARBA" id="ARBA00022692"/>
    </source>
</evidence>
<feature type="transmembrane region" description="Helical" evidence="6">
    <location>
        <begin position="154"/>
        <end position="176"/>
    </location>
</feature>
<dbReference type="Gene3D" id="1.20.1250.20">
    <property type="entry name" value="MFS general substrate transporter like domains"/>
    <property type="match status" value="2"/>
</dbReference>
<feature type="domain" description="Major facilitator superfamily (MFS) profile" evidence="7">
    <location>
        <begin position="59"/>
        <end position="472"/>
    </location>
</feature>
<evidence type="ECO:0000256" key="2">
    <source>
        <dbReference type="ARBA" id="ARBA00022448"/>
    </source>
</evidence>
<dbReference type="FunFam" id="1.20.1250.20:FF:000057">
    <property type="entry name" value="MFS general substrate transporter"/>
    <property type="match status" value="1"/>
</dbReference>
<proteinExistence type="predicted"/>
<feature type="transmembrane region" description="Helical" evidence="6">
    <location>
        <begin position="129"/>
        <end position="148"/>
    </location>
</feature>
<gene>
    <name evidence="8" type="ORF">IW261DRAFT_1597977</name>
</gene>
<evidence type="ECO:0000256" key="4">
    <source>
        <dbReference type="ARBA" id="ARBA00022989"/>
    </source>
</evidence>
<feature type="transmembrane region" description="Helical" evidence="6">
    <location>
        <begin position="221"/>
        <end position="243"/>
    </location>
</feature>
<dbReference type="AlphaFoldDB" id="A0AA39NNH6"/>
<feature type="transmembrane region" description="Helical" evidence="6">
    <location>
        <begin position="385"/>
        <end position="406"/>
    </location>
</feature>
<feature type="transmembrane region" description="Helical" evidence="6">
    <location>
        <begin position="99"/>
        <end position="117"/>
    </location>
</feature>
<dbReference type="Proteomes" id="UP001175227">
    <property type="component" value="Unassembled WGS sequence"/>
</dbReference>
<evidence type="ECO:0000256" key="5">
    <source>
        <dbReference type="ARBA" id="ARBA00023136"/>
    </source>
</evidence>
<keyword evidence="5 6" id="KW-0472">Membrane</keyword>
<feature type="transmembrane region" description="Helical" evidence="6">
    <location>
        <begin position="293"/>
        <end position="313"/>
    </location>
</feature>
<sequence length="487" mass="53880">MEIVRLQPGPAFEAASTSPAFSVDKYNDNIEIIVDDDYIVDGVMERRVLRRLDLRVMPSLILMSLFSFLARANIGNARILNADSGDSLLQTLHMTDQQFLTVLAMFVVPLAVFETPSNYMLKYFSAPHWFAFLLLGWGATDMIIAASRNYSTLIGLRFLLGTFEAGFFPGMIYFLTFWYRLQERAIRLSYVIAGAPLGGAFGGSIAYGVGFINGARGLQGWRWLFIIEGAPSCLLAIIVYFFFPSYPERAAWLSSEDRLLAIRRLNQESSRSLGHARITWDGAKASLKDWRLYLHYIVFISVSVPFSSISLFTPTIVNGLGYRGLSAQLFTVPPFAVAFLATVGVSWMADRYRIWSICGMVSMVLAGMTFIIHGSLPPTSFKARYVMLCLGTMFSYAGNPSLLAWLTGNLRDTNATTLAIPVNVAFGASGQMIGIFIYKSSEAPGYATGHFTNGAVMLLGAVGVGILRIIYKRRNRELGVGQSPWIV</sequence>
<name>A0AA39NNH6_9AGAR</name>
<comment type="subcellular location">
    <subcellularLocation>
        <location evidence="1">Membrane</location>
        <topology evidence="1">Multi-pass membrane protein</topology>
    </subcellularLocation>
</comment>
<dbReference type="InterPro" id="IPR011701">
    <property type="entry name" value="MFS"/>
</dbReference>
<feature type="transmembrane region" description="Helical" evidence="6">
    <location>
        <begin position="325"/>
        <end position="347"/>
    </location>
</feature>
<dbReference type="InterPro" id="IPR036259">
    <property type="entry name" value="MFS_trans_sf"/>
</dbReference>
<feature type="transmembrane region" description="Helical" evidence="6">
    <location>
        <begin position="354"/>
        <end position="373"/>
    </location>
</feature>
<keyword evidence="2" id="KW-0813">Transport</keyword>
<keyword evidence="9" id="KW-1185">Reference proteome</keyword>
<dbReference type="GO" id="GO:0016020">
    <property type="term" value="C:membrane"/>
    <property type="evidence" value="ECO:0007669"/>
    <property type="project" value="UniProtKB-SubCell"/>
</dbReference>
<feature type="transmembrane region" description="Helical" evidence="6">
    <location>
        <begin position="188"/>
        <end position="209"/>
    </location>
</feature>
<accession>A0AA39NNH6</accession>
<keyword evidence="4 6" id="KW-1133">Transmembrane helix</keyword>
<dbReference type="EMBL" id="JAUEPR010000067">
    <property type="protein sequence ID" value="KAK0468739.1"/>
    <property type="molecule type" value="Genomic_DNA"/>
</dbReference>
<evidence type="ECO:0000259" key="7">
    <source>
        <dbReference type="PROSITE" id="PS50850"/>
    </source>
</evidence>
<organism evidence="8 9">
    <name type="scientific">Armillaria novae-zelandiae</name>
    <dbReference type="NCBI Taxonomy" id="153914"/>
    <lineage>
        <taxon>Eukaryota</taxon>
        <taxon>Fungi</taxon>
        <taxon>Dikarya</taxon>
        <taxon>Basidiomycota</taxon>
        <taxon>Agaricomycotina</taxon>
        <taxon>Agaricomycetes</taxon>
        <taxon>Agaricomycetidae</taxon>
        <taxon>Agaricales</taxon>
        <taxon>Marasmiineae</taxon>
        <taxon>Physalacriaceae</taxon>
        <taxon>Armillaria</taxon>
    </lineage>
</organism>
<evidence type="ECO:0000256" key="6">
    <source>
        <dbReference type="SAM" id="Phobius"/>
    </source>
</evidence>
<feature type="transmembrane region" description="Helical" evidence="6">
    <location>
        <begin position="418"/>
        <end position="438"/>
    </location>
</feature>
<dbReference type="PANTHER" id="PTHR43791">
    <property type="entry name" value="PERMEASE-RELATED"/>
    <property type="match status" value="1"/>
</dbReference>
<comment type="caution">
    <text evidence="8">The sequence shown here is derived from an EMBL/GenBank/DDBJ whole genome shotgun (WGS) entry which is preliminary data.</text>
</comment>
<dbReference type="GO" id="GO:0022857">
    <property type="term" value="F:transmembrane transporter activity"/>
    <property type="evidence" value="ECO:0007669"/>
    <property type="project" value="InterPro"/>
</dbReference>
<evidence type="ECO:0000256" key="1">
    <source>
        <dbReference type="ARBA" id="ARBA00004141"/>
    </source>
</evidence>
<evidence type="ECO:0000313" key="8">
    <source>
        <dbReference type="EMBL" id="KAK0468739.1"/>
    </source>
</evidence>
<dbReference type="InterPro" id="IPR020846">
    <property type="entry name" value="MFS_dom"/>
</dbReference>
<dbReference type="Pfam" id="PF07690">
    <property type="entry name" value="MFS_1"/>
    <property type="match status" value="1"/>
</dbReference>